<gene>
    <name evidence="1" type="ORF">JCM19240_342</name>
</gene>
<dbReference type="Proteomes" id="UP000029224">
    <property type="component" value="Unassembled WGS sequence"/>
</dbReference>
<keyword evidence="2" id="KW-1185">Reference proteome</keyword>
<dbReference type="EMBL" id="BBMT01000007">
    <property type="protein sequence ID" value="GAL35495.1"/>
    <property type="molecule type" value="Genomic_DNA"/>
</dbReference>
<protein>
    <submittedName>
        <fullName evidence="1">Uncharacterized protein</fullName>
    </submittedName>
</protein>
<dbReference type="AlphaFoldDB" id="A0A090T6B3"/>
<reference evidence="1 2" key="1">
    <citation type="submission" date="2014-09" db="EMBL/GenBank/DDBJ databases">
        <title>Vibrio maritimus JCM 19240. (C210) whole genome shotgun sequence.</title>
        <authorList>
            <person name="Sawabe T."/>
            <person name="Meirelles P."/>
            <person name="Nakanishi M."/>
            <person name="Sayaka M."/>
            <person name="Hattori M."/>
            <person name="Ohkuma M."/>
        </authorList>
    </citation>
    <scope>NUCLEOTIDE SEQUENCE [LARGE SCALE GENOMIC DNA]</scope>
    <source>
        <strain evidence="1 2">JCM 19240</strain>
    </source>
</reference>
<proteinExistence type="predicted"/>
<sequence>MLVLLDPINGCFRDFEKVSAFVIPWGSNQDFIFTAHGWI</sequence>
<organism evidence="1 2">
    <name type="scientific">Vibrio maritimus</name>
    <dbReference type="NCBI Taxonomy" id="990268"/>
    <lineage>
        <taxon>Bacteria</taxon>
        <taxon>Pseudomonadati</taxon>
        <taxon>Pseudomonadota</taxon>
        <taxon>Gammaproteobacteria</taxon>
        <taxon>Vibrionales</taxon>
        <taxon>Vibrionaceae</taxon>
        <taxon>Vibrio</taxon>
    </lineage>
</organism>
<accession>A0A090T6B3</accession>
<name>A0A090T6B3_9VIBR</name>
<comment type="caution">
    <text evidence="1">The sequence shown here is derived from an EMBL/GenBank/DDBJ whole genome shotgun (WGS) entry which is preliminary data.</text>
</comment>
<reference evidence="1 2" key="2">
    <citation type="submission" date="2014-09" db="EMBL/GenBank/DDBJ databases">
        <authorList>
            <consortium name="NBRP consortium"/>
            <person name="Sawabe T."/>
            <person name="Meirelles P."/>
            <person name="Nakanishi M."/>
            <person name="Sayaka M."/>
            <person name="Hattori M."/>
            <person name="Ohkuma M."/>
        </authorList>
    </citation>
    <scope>NUCLEOTIDE SEQUENCE [LARGE SCALE GENOMIC DNA]</scope>
    <source>
        <strain evidence="1 2">JCM 19240</strain>
    </source>
</reference>
<evidence type="ECO:0000313" key="1">
    <source>
        <dbReference type="EMBL" id="GAL35495.1"/>
    </source>
</evidence>
<evidence type="ECO:0000313" key="2">
    <source>
        <dbReference type="Proteomes" id="UP000029224"/>
    </source>
</evidence>